<evidence type="ECO:0000313" key="2">
    <source>
        <dbReference type="EMBL" id="MDJ1501853.1"/>
    </source>
</evidence>
<sequence length="210" mass="24597">MHSLYKTCLVVTSLLLFTCCQFTSDKSSETYTNTDTITLLLTEAHADIAPLAGPFTLPFIRQKNDSKLKLTIYTDGEYKFKLGSSSIRYFTFDLRNDTFKMIDAFQPYQLVHVFEDKKDPSIKLYKYERGNVPVDQEGATLFSKEYGYMGSAYYSVRRGNLVTHIDSKPIPKQYEQLFYDNRKQIFSKEWDYRLPKEKMVRPSSWDPEAW</sequence>
<dbReference type="Proteomes" id="UP001232063">
    <property type="component" value="Unassembled WGS sequence"/>
</dbReference>
<proteinExistence type="predicted"/>
<accession>A0AAE3UDH7</accession>
<dbReference type="RefSeq" id="WP_314511531.1">
    <property type="nucleotide sequence ID" value="NZ_JASJOU010000004.1"/>
</dbReference>
<gene>
    <name evidence="2" type="ORF">QNI22_14390</name>
</gene>
<reference evidence="2" key="1">
    <citation type="submission" date="2023-05" db="EMBL/GenBank/DDBJ databases">
        <authorList>
            <person name="Zhang X."/>
        </authorList>
    </citation>
    <scope>NUCLEOTIDE SEQUENCE</scope>
    <source>
        <strain evidence="2">BD1B2-1</strain>
    </source>
</reference>
<evidence type="ECO:0008006" key="4">
    <source>
        <dbReference type="Google" id="ProtNLM"/>
    </source>
</evidence>
<feature type="chain" id="PRO_5041989127" description="Lipoprotein" evidence="1">
    <location>
        <begin position="24"/>
        <end position="210"/>
    </location>
</feature>
<keyword evidence="1" id="KW-0732">Signal</keyword>
<evidence type="ECO:0000256" key="1">
    <source>
        <dbReference type="SAM" id="SignalP"/>
    </source>
</evidence>
<feature type="signal peptide" evidence="1">
    <location>
        <begin position="1"/>
        <end position="23"/>
    </location>
</feature>
<protein>
    <recommendedName>
        <fullName evidence="4">Lipoprotein</fullName>
    </recommendedName>
</protein>
<comment type="caution">
    <text evidence="2">The sequence shown here is derived from an EMBL/GenBank/DDBJ whole genome shotgun (WGS) entry which is preliminary data.</text>
</comment>
<keyword evidence="3" id="KW-1185">Reference proteome</keyword>
<dbReference type="AlphaFoldDB" id="A0AAE3UDH7"/>
<dbReference type="EMBL" id="JASJOU010000004">
    <property type="protein sequence ID" value="MDJ1501853.1"/>
    <property type="molecule type" value="Genomic_DNA"/>
</dbReference>
<evidence type="ECO:0000313" key="3">
    <source>
        <dbReference type="Proteomes" id="UP001232063"/>
    </source>
</evidence>
<organism evidence="2 3">
    <name type="scientific">Xanthocytophaga agilis</name>
    <dbReference type="NCBI Taxonomy" id="3048010"/>
    <lineage>
        <taxon>Bacteria</taxon>
        <taxon>Pseudomonadati</taxon>
        <taxon>Bacteroidota</taxon>
        <taxon>Cytophagia</taxon>
        <taxon>Cytophagales</taxon>
        <taxon>Rhodocytophagaceae</taxon>
        <taxon>Xanthocytophaga</taxon>
    </lineage>
</organism>
<name>A0AAE3UDH7_9BACT</name>